<proteinExistence type="predicted"/>
<dbReference type="EMBL" id="KQ981948">
    <property type="protein sequence ID" value="KYN32553.1"/>
    <property type="molecule type" value="Genomic_DNA"/>
</dbReference>
<dbReference type="Proteomes" id="UP000078541">
    <property type="component" value="Unassembled WGS sequence"/>
</dbReference>
<protein>
    <recommendedName>
        <fullName evidence="3">HAT C-terminal dimerisation domain-containing protein</fullName>
    </recommendedName>
</protein>
<organism evidence="1 2">
    <name type="scientific">Trachymyrmex septentrionalis</name>
    <dbReference type="NCBI Taxonomy" id="34720"/>
    <lineage>
        <taxon>Eukaryota</taxon>
        <taxon>Metazoa</taxon>
        <taxon>Ecdysozoa</taxon>
        <taxon>Arthropoda</taxon>
        <taxon>Hexapoda</taxon>
        <taxon>Insecta</taxon>
        <taxon>Pterygota</taxon>
        <taxon>Neoptera</taxon>
        <taxon>Endopterygota</taxon>
        <taxon>Hymenoptera</taxon>
        <taxon>Apocrita</taxon>
        <taxon>Aculeata</taxon>
        <taxon>Formicoidea</taxon>
        <taxon>Formicidae</taxon>
        <taxon>Myrmicinae</taxon>
        <taxon>Trachymyrmex</taxon>
    </lineage>
</organism>
<sequence length="323" mass="38192">MGLMNEYLSSDNRMKPNFVIIKNITINFITSYGAKSILLAYKEEEEKSSKSSKRREHARFNFTGEETENLRSGNCNINEFFKKTLNPISLMPAIDRLIYSWPAIKHYFLFKDPDNCHRMLWKFISKDCNNTDLNDKEECTKEDINECYLSFLQNLLPEFSKVILLLESDSYIIIDIDNIIRNLVNQLQSQLDDNFFDSKIRYIFKSITYSKERYYFSPDAIYKKFGFLSLKSDKLKLTWDILCEFPILLNIEEAIDFNSLYSEFTCLKAIFDVLPKDLPNDKIWIHFFRNNNCKDFVNLKKIISFVLSILISNAFCERNFQLA</sequence>
<evidence type="ECO:0000313" key="1">
    <source>
        <dbReference type="EMBL" id="KYN32553.1"/>
    </source>
</evidence>
<evidence type="ECO:0000313" key="2">
    <source>
        <dbReference type="Proteomes" id="UP000078541"/>
    </source>
</evidence>
<name>A0A195EWE2_9HYME</name>
<gene>
    <name evidence="1" type="ORF">ALC56_13034</name>
</gene>
<accession>A0A195EWE2</accession>
<keyword evidence="2" id="KW-1185">Reference proteome</keyword>
<evidence type="ECO:0008006" key="3">
    <source>
        <dbReference type="Google" id="ProtNLM"/>
    </source>
</evidence>
<dbReference type="AlphaFoldDB" id="A0A195EWE2"/>
<reference evidence="1 2" key="1">
    <citation type="submission" date="2016-03" db="EMBL/GenBank/DDBJ databases">
        <title>Trachymyrmex septentrionalis WGS genome.</title>
        <authorList>
            <person name="Nygaard S."/>
            <person name="Hu H."/>
            <person name="Boomsma J."/>
            <person name="Zhang G."/>
        </authorList>
    </citation>
    <scope>NUCLEOTIDE SEQUENCE [LARGE SCALE GENOMIC DNA]</scope>
    <source>
        <strain evidence="1">Tsep2-gDNA-1</strain>
        <tissue evidence="1">Whole body</tissue>
    </source>
</reference>